<keyword evidence="4" id="KW-0560">Oxidoreductase</keyword>
<name>A0A9P4TAV5_CURKU</name>
<comment type="caution">
    <text evidence="10">The sequence shown here is derived from an EMBL/GenBank/DDBJ whole genome shotgun (WGS) entry which is preliminary data.</text>
</comment>
<dbReference type="Pfam" id="PF01266">
    <property type="entry name" value="DAO"/>
    <property type="match status" value="1"/>
</dbReference>
<evidence type="ECO:0000256" key="2">
    <source>
        <dbReference type="ARBA" id="ARBA00022630"/>
    </source>
</evidence>
<sequence>MALLVQRQARETVIHAGLYYGTDSLKTKLCLRGKEMMYDLCQKHSIPHRNTGKWIVAQDSAQFDAITKVHDFAKSVGVPTRFLSTKEAKEREPDVRAEAGVLESSSTGIVDSHSLMQFLEGDFENHDGVCAFHSRVSHITPIAGGRGGWEITTQSPDGEATTITADTVINSAGLHAVAISNMILPPARHRKAFYAKGSYFSYSSSSPKPRTLIYPAPVPGHGGLGTHLTLDMGGRVRFGPDVEWTDSPTDYTPNSANLSAAIDDIQTYLPAVDRDAIAPDYVGIRPKLGRLAATAGKGFQDFYVVKEDGFEGFVNLLAMESPGLTSSLAVAEEVEGLLYG</sequence>
<keyword evidence="11" id="KW-1185">Reference proteome</keyword>
<organism evidence="10 11">
    <name type="scientific">Curvularia kusanoi</name>
    <name type="common">Cochliobolus kusanoi</name>
    <dbReference type="NCBI Taxonomy" id="90978"/>
    <lineage>
        <taxon>Eukaryota</taxon>
        <taxon>Fungi</taxon>
        <taxon>Dikarya</taxon>
        <taxon>Ascomycota</taxon>
        <taxon>Pezizomycotina</taxon>
        <taxon>Dothideomycetes</taxon>
        <taxon>Pleosporomycetidae</taxon>
        <taxon>Pleosporales</taxon>
        <taxon>Pleosporineae</taxon>
        <taxon>Pleosporaceae</taxon>
        <taxon>Curvularia</taxon>
    </lineage>
</organism>
<dbReference type="EMBL" id="SWKU01000018">
    <property type="protein sequence ID" value="KAF2998919.1"/>
    <property type="molecule type" value="Genomic_DNA"/>
</dbReference>
<protein>
    <recommendedName>
        <fullName evidence="8">L-2-hydroxyglutarate dehydrogenase, mitochondrial</fullName>
        <ecNumber evidence="7">1.1.99.2</ecNumber>
    </recommendedName>
</protein>
<comment type="catalytic activity">
    <reaction evidence="5">
        <text>(S)-2-hydroxyglutarate + A = 2-oxoglutarate + AH2</text>
        <dbReference type="Rhea" id="RHEA:21252"/>
        <dbReference type="ChEBI" id="CHEBI:13193"/>
        <dbReference type="ChEBI" id="CHEBI:16782"/>
        <dbReference type="ChEBI" id="CHEBI:16810"/>
        <dbReference type="ChEBI" id="CHEBI:17499"/>
        <dbReference type="EC" id="1.1.99.2"/>
    </reaction>
</comment>
<evidence type="ECO:0000259" key="9">
    <source>
        <dbReference type="Pfam" id="PF01266"/>
    </source>
</evidence>
<evidence type="ECO:0000256" key="5">
    <source>
        <dbReference type="ARBA" id="ARBA00036066"/>
    </source>
</evidence>
<keyword evidence="3" id="KW-0274">FAD</keyword>
<proteinExistence type="inferred from homology"/>
<dbReference type="EC" id="1.1.99.2" evidence="7"/>
<dbReference type="OrthoDB" id="498204at2759"/>
<dbReference type="AlphaFoldDB" id="A0A9P4TAV5"/>
<dbReference type="Gene3D" id="3.30.9.10">
    <property type="entry name" value="D-Amino Acid Oxidase, subunit A, domain 2"/>
    <property type="match status" value="1"/>
</dbReference>
<evidence type="ECO:0000313" key="11">
    <source>
        <dbReference type="Proteomes" id="UP000801428"/>
    </source>
</evidence>
<evidence type="ECO:0000256" key="3">
    <source>
        <dbReference type="ARBA" id="ARBA00022827"/>
    </source>
</evidence>
<dbReference type="PANTHER" id="PTHR43104:SF4">
    <property type="entry name" value="L-2-HYDROXYGLUTARATE DEHYDROGENASE, MITOCHONDRIAL"/>
    <property type="match status" value="1"/>
</dbReference>
<evidence type="ECO:0000256" key="7">
    <source>
        <dbReference type="ARBA" id="ARBA00038878"/>
    </source>
</evidence>
<dbReference type="InterPro" id="IPR036188">
    <property type="entry name" value="FAD/NAD-bd_sf"/>
</dbReference>
<reference evidence="10" key="1">
    <citation type="submission" date="2019-04" db="EMBL/GenBank/DDBJ databases">
        <title>Sequencing of skin fungus with MAO and IRED activity.</title>
        <authorList>
            <person name="Marsaioli A.J."/>
            <person name="Bonatto J.M.C."/>
            <person name="Reis Junior O."/>
        </authorList>
    </citation>
    <scope>NUCLEOTIDE SEQUENCE</scope>
    <source>
        <strain evidence="10">30M1</strain>
    </source>
</reference>
<comment type="cofactor">
    <cofactor evidence="1">
        <name>FAD</name>
        <dbReference type="ChEBI" id="CHEBI:57692"/>
    </cofactor>
</comment>
<comment type="similarity">
    <text evidence="6">Belongs to the L2HGDH family.</text>
</comment>
<keyword evidence="2" id="KW-0285">Flavoprotein</keyword>
<dbReference type="GO" id="GO:0047545">
    <property type="term" value="F:(S)-2-hydroxyglutarate dehydrogenase activity"/>
    <property type="evidence" value="ECO:0007669"/>
    <property type="project" value="UniProtKB-EC"/>
</dbReference>
<gene>
    <name evidence="10" type="ORF">E8E13_006037</name>
</gene>
<evidence type="ECO:0000313" key="10">
    <source>
        <dbReference type="EMBL" id="KAF2998919.1"/>
    </source>
</evidence>
<dbReference type="PANTHER" id="PTHR43104">
    <property type="entry name" value="L-2-HYDROXYGLUTARATE DEHYDROGENASE, MITOCHONDRIAL"/>
    <property type="match status" value="1"/>
</dbReference>
<dbReference type="InterPro" id="IPR006076">
    <property type="entry name" value="FAD-dep_OxRdtase"/>
</dbReference>
<dbReference type="Proteomes" id="UP000801428">
    <property type="component" value="Unassembled WGS sequence"/>
</dbReference>
<dbReference type="Gene3D" id="3.50.50.60">
    <property type="entry name" value="FAD/NAD(P)-binding domain"/>
    <property type="match status" value="1"/>
</dbReference>
<evidence type="ECO:0000256" key="6">
    <source>
        <dbReference type="ARBA" id="ARBA00037941"/>
    </source>
</evidence>
<evidence type="ECO:0000256" key="8">
    <source>
        <dbReference type="ARBA" id="ARBA00041137"/>
    </source>
</evidence>
<evidence type="ECO:0000256" key="4">
    <source>
        <dbReference type="ARBA" id="ARBA00023002"/>
    </source>
</evidence>
<accession>A0A9P4TAV5</accession>
<dbReference type="SUPFAM" id="SSF51905">
    <property type="entry name" value="FAD/NAD(P)-binding domain"/>
    <property type="match status" value="1"/>
</dbReference>
<evidence type="ECO:0000256" key="1">
    <source>
        <dbReference type="ARBA" id="ARBA00001974"/>
    </source>
</evidence>
<feature type="domain" description="FAD dependent oxidoreductase" evidence="9">
    <location>
        <begin position="13"/>
        <end position="334"/>
    </location>
</feature>